<evidence type="ECO:0000256" key="1">
    <source>
        <dbReference type="SAM" id="MobiDB-lite"/>
    </source>
</evidence>
<dbReference type="PANTHER" id="PTHR33939:SF1">
    <property type="entry name" value="DUF4371 DOMAIN-CONTAINING PROTEIN"/>
    <property type="match status" value="1"/>
</dbReference>
<reference evidence="3 4" key="1">
    <citation type="journal article" date="2017" name="BMC Biol.">
        <title>Genomic innovations, transcriptional plasticity and gene loss underlying the evolution and divergence of two highly polyphagous and invasive Helicoverpa pest species.</title>
        <authorList>
            <person name="Pearce S.L."/>
            <person name="Clarke D.F."/>
            <person name="East P.D."/>
            <person name="Elfekih S."/>
            <person name="Gordon K.H."/>
            <person name="Jermiin L.S."/>
            <person name="McGaughran A."/>
            <person name="Oakeshott J.G."/>
            <person name="Papanikolaou A."/>
            <person name="Perera O.P."/>
            <person name="Rane R.V."/>
            <person name="Richards S."/>
            <person name="Tay W.T."/>
            <person name="Walsh T.K."/>
            <person name="Anderson A."/>
            <person name="Anderson C.J."/>
            <person name="Asgari S."/>
            <person name="Board P.G."/>
            <person name="Bretschneider A."/>
            <person name="Campbell P.M."/>
            <person name="Chertemps T."/>
            <person name="Christeller J.T."/>
            <person name="Coppin C.W."/>
            <person name="Downes S.J."/>
            <person name="Duan G."/>
            <person name="Farnsworth C.A."/>
            <person name="Good R.T."/>
            <person name="Han L.B."/>
            <person name="Han Y.C."/>
            <person name="Hatje K."/>
            <person name="Horne I."/>
            <person name="Huang Y.P."/>
            <person name="Hughes D.S."/>
            <person name="Jacquin-Joly E."/>
            <person name="James W."/>
            <person name="Jhangiani S."/>
            <person name="Kollmar M."/>
            <person name="Kuwar S.S."/>
            <person name="Li S."/>
            <person name="Liu N.Y."/>
            <person name="Maibeche M.T."/>
            <person name="Miller J.R."/>
            <person name="Montagne N."/>
            <person name="Perry T."/>
            <person name="Qu J."/>
            <person name="Song S.V."/>
            <person name="Sutton G.G."/>
            <person name="Vogel H."/>
            <person name="Walenz B.P."/>
            <person name="Xu W."/>
            <person name="Zhang H.J."/>
            <person name="Zou Z."/>
            <person name="Batterham P."/>
            <person name="Edwards O.R."/>
            <person name="Feyereisen R."/>
            <person name="Gibbs R.A."/>
            <person name="Heckel D.G."/>
            <person name="McGrath A."/>
            <person name="Robin C."/>
            <person name="Scherer S.E."/>
            <person name="Worley K.C."/>
            <person name="Wu Y.D."/>
        </authorList>
    </citation>
    <scope>NUCLEOTIDE SEQUENCE [LARGE SCALE GENOMIC DNA]</scope>
    <source>
        <strain evidence="3">Harm_GR_Male_#8</strain>
        <tissue evidence="3">Whole organism</tissue>
    </source>
</reference>
<protein>
    <recommendedName>
        <fullName evidence="2">Tc1-like transposase DDE domain-containing protein</fullName>
    </recommendedName>
</protein>
<accession>A0A2W1BN45</accession>
<dbReference type="EMBL" id="KZ150057">
    <property type="protein sequence ID" value="PZC74286.1"/>
    <property type="molecule type" value="Genomic_DNA"/>
</dbReference>
<dbReference type="InterPro" id="IPR036397">
    <property type="entry name" value="RNaseH_sf"/>
</dbReference>
<dbReference type="Pfam" id="PF13358">
    <property type="entry name" value="DDE_3"/>
    <property type="match status" value="1"/>
</dbReference>
<dbReference type="OrthoDB" id="6511194at2759"/>
<organism evidence="3 4">
    <name type="scientific">Helicoverpa armigera</name>
    <name type="common">Cotton bollworm</name>
    <name type="synonym">Heliothis armigera</name>
    <dbReference type="NCBI Taxonomy" id="29058"/>
    <lineage>
        <taxon>Eukaryota</taxon>
        <taxon>Metazoa</taxon>
        <taxon>Ecdysozoa</taxon>
        <taxon>Arthropoda</taxon>
        <taxon>Hexapoda</taxon>
        <taxon>Insecta</taxon>
        <taxon>Pterygota</taxon>
        <taxon>Neoptera</taxon>
        <taxon>Endopterygota</taxon>
        <taxon>Lepidoptera</taxon>
        <taxon>Glossata</taxon>
        <taxon>Ditrysia</taxon>
        <taxon>Noctuoidea</taxon>
        <taxon>Noctuidae</taxon>
        <taxon>Heliothinae</taxon>
        <taxon>Helicoverpa</taxon>
    </lineage>
</organism>
<sequence>MRTGNIMSDRARAYPTGDAQEQHPAPVGNGQGLSHHNGRVRRKMQAQCVRELRLSFDLVALRNIVNSFYTVKKEIPTLKKLLAAAKRDLNFPAWRARYLRRMKENNELGADKKPVTYLDETWINSHYTVRKCWQNSSDASVMKNTNPGQRWILVHAGEYHDEMDTINFVKWLNEKLLPNLPPNGIVVIDNAPYHSTQAEKVPHQTALKSEMQNFLTSQNITFNPKMTKPELYQLIKANKPEKKYIVDELSKEHGHEVVRLPPYHCDLNPIEYIWNLVKQRVADKNIDQSERQIEKLTKEAIKSITVED</sequence>
<dbReference type="InterPro" id="IPR038717">
    <property type="entry name" value="Tc1-like_DDE_dom"/>
</dbReference>
<evidence type="ECO:0000313" key="3">
    <source>
        <dbReference type="EMBL" id="PZC74286.1"/>
    </source>
</evidence>
<proteinExistence type="predicted"/>
<dbReference type="GO" id="GO:0003676">
    <property type="term" value="F:nucleic acid binding"/>
    <property type="evidence" value="ECO:0007669"/>
    <property type="project" value="InterPro"/>
</dbReference>
<gene>
    <name evidence="3" type="primary">HaOG200819</name>
    <name evidence="3" type="ORF">B5X24_HaOG200819</name>
</gene>
<feature type="domain" description="Tc1-like transposase DDE" evidence="2">
    <location>
        <begin position="115"/>
        <end position="289"/>
    </location>
</feature>
<evidence type="ECO:0000313" key="4">
    <source>
        <dbReference type="Proteomes" id="UP000249218"/>
    </source>
</evidence>
<evidence type="ECO:0000259" key="2">
    <source>
        <dbReference type="Pfam" id="PF13358"/>
    </source>
</evidence>
<dbReference type="AlphaFoldDB" id="A0A2W1BN45"/>
<dbReference type="Gene3D" id="3.30.420.10">
    <property type="entry name" value="Ribonuclease H-like superfamily/Ribonuclease H"/>
    <property type="match status" value="1"/>
</dbReference>
<name>A0A2W1BN45_HELAM</name>
<feature type="region of interest" description="Disordered" evidence="1">
    <location>
        <begin position="1"/>
        <end position="41"/>
    </location>
</feature>
<dbReference type="Proteomes" id="UP000249218">
    <property type="component" value="Unassembled WGS sequence"/>
</dbReference>
<keyword evidence="4" id="KW-1185">Reference proteome</keyword>
<dbReference type="PANTHER" id="PTHR33939">
    <property type="entry name" value="PROTEIN CBG22215"/>
    <property type="match status" value="1"/>
</dbReference>